<keyword evidence="3" id="KW-1185">Reference proteome</keyword>
<dbReference type="EMBL" id="FPAB01000004">
    <property type="protein sequence ID" value="SFS89640.1"/>
    <property type="molecule type" value="Genomic_DNA"/>
</dbReference>
<dbReference type="Pfam" id="PF06182">
    <property type="entry name" value="ABC2_membrane_6"/>
    <property type="match status" value="1"/>
</dbReference>
<feature type="transmembrane region" description="Helical" evidence="1">
    <location>
        <begin position="230"/>
        <end position="253"/>
    </location>
</feature>
<evidence type="ECO:0000313" key="3">
    <source>
        <dbReference type="Proteomes" id="UP000198873"/>
    </source>
</evidence>
<keyword evidence="1" id="KW-0812">Transmembrane</keyword>
<reference evidence="3" key="1">
    <citation type="submission" date="2016-10" db="EMBL/GenBank/DDBJ databases">
        <authorList>
            <person name="Varghese N."/>
            <person name="Submissions S."/>
        </authorList>
    </citation>
    <scope>NUCLEOTIDE SEQUENCE [LARGE SCALE GENOMIC DNA]</scope>
    <source>
        <strain evidence="3">CGMCC 4.7047</strain>
    </source>
</reference>
<dbReference type="STRING" id="1176198.SAMN05444716_104723"/>
<proteinExistence type="predicted"/>
<feature type="transmembrane region" description="Helical" evidence="1">
    <location>
        <begin position="21"/>
        <end position="44"/>
    </location>
</feature>
<dbReference type="RefSeq" id="WP_374313674.1">
    <property type="nucleotide sequence ID" value="NZ_FPAB01000004.1"/>
</dbReference>
<keyword evidence="1" id="KW-0472">Membrane</keyword>
<accession>A0A1I6TKF3</accession>
<feature type="transmembrane region" description="Helical" evidence="1">
    <location>
        <begin position="147"/>
        <end position="175"/>
    </location>
</feature>
<feature type="transmembrane region" description="Helical" evidence="1">
    <location>
        <begin position="187"/>
        <end position="210"/>
    </location>
</feature>
<sequence>MRMSGLYRAVAGSSFRRYATYRVATAAGVFTNTVFGFFMSYTFIALWDQRPGLGGYDQAQALTFVWVGQGLLAATAVMGGGFREELQERIRTGEISIDLYRPVDLQLWWLAVDLGRSAFQLLGRGIVPVVVGGLIFELALPTDPLRWLLFGCALALGLLVAFALNYLVALMAFWLMDGNGLNMVSNLLGMFCSGMVMPLTVFPEGLGTVLQWLPWAALLQVPADVLLGRYAGGGAFAVLLFPLLWAVALLLLGRLVQAAATRRVVVQGG</sequence>
<gene>
    <name evidence="2" type="ORF">SAMN05444716_104723</name>
</gene>
<evidence type="ECO:0000313" key="2">
    <source>
        <dbReference type="EMBL" id="SFS89640.1"/>
    </source>
</evidence>
<dbReference type="InterPro" id="IPR010390">
    <property type="entry name" value="ABC-2_transporter-like"/>
</dbReference>
<organism evidence="2 3">
    <name type="scientific">Streptomyces harbinensis</name>
    <dbReference type="NCBI Taxonomy" id="1176198"/>
    <lineage>
        <taxon>Bacteria</taxon>
        <taxon>Bacillati</taxon>
        <taxon>Actinomycetota</taxon>
        <taxon>Actinomycetes</taxon>
        <taxon>Kitasatosporales</taxon>
        <taxon>Streptomycetaceae</taxon>
        <taxon>Streptomyces</taxon>
    </lineage>
</organism>
<dbReference type="PANTHER" id="PTHR36832:SF2">
    <property type="entry name" value="INTEGRAL MEMBRANE PROTEIN"/>
    <property type="match status" value="1"/>
</dbReference>
<dbReference type="AlphaFoldDB" id="A0A1I6TKF3"/>
<keyword evidence="1" id="KW-1133">Transmembrane helix</keyword>
<protein>
    <submittedName>
        <fullName evidence="2">ABC-2 type transport system permease protein</fullName>
    </submittedName>
</protein>
<feature type="transmembrane region" description="Helical" evidence="1">
    <location>
        <begin position="121"/>
        <end position="141"/>
    </location>
</feature>
<name>A0A1I6TKF3_9ACTN</name>
<dbReference type="PANTHER" id="PTHR36832">
    <property type="entry name" value="SLR1174 PROTEIN-RELATED"/>
    <property type="match status" value="1"/>
</dbReference>
<dbReference type="Proteomes" id="UP000198873">
    <property type="component" value="Unassembled WGS sequence"/>
</dbReference>
<feature type="transmembrane region" description="Helical" evidence="1">
    <location>
        <begin position="64"/>
        <end position="82"/>
    </location>
</feature>
<evidence type="ECO:0000256" key="1">
    <source>
        <dbReference type="SAM" id="Phobius"/>
    </source>
</evidence>